<accession>A0A8T3APB5</accession>
<comment type="caution">
    <text evidence="1">The sequence shown here is derived from an EMBL/GenBank/DDBJ whole genome shotgun (WGS) entry which is preliminary data.</text>
</comment>
<organism evidence="1 2">
    <name type="scientific">Dendrobium nobile</name>
    <name type="common">Orchid</name>
    <dbReference type="NCBI Taxonomy" id="94219"/>
    <lineage>
        <taxon>Eukaryota</taxon>
        <taxon>Viridiplantae</taxon>
        <taxon>Streptophyta</taxon>
        <taxon>Embryophyta</taxon>
        <taxon>Tracheophyta</taxon>
        <taxon>Spermatophyta</taxon>
        <taxon>Magnoliopsida</taxon>
        <taxon>Liliopsida</taxon>
        <taxon>Asparagales</taxon>
        <taxon>Orchidaceae</taxon>
        <taxon>Epidendroideae</taxon>
        <taxon>Malaxideae</taxon>
        <taxon>Dendrobiinae</taxon>
        <taxon>Dendrobium</taxon>
    </lineage>
</organism>
<sequence>MRRFFVSFVTVQLRSFDVFPFLSDRKFRHFDRKQERDLPGCEGNFLPFARFFC</sequence>
<protein>
    <submittedName>
        <fullName evidence="1">Uncharacterized protein</fullName>
    </submittedName>
</protein>
<keyword evidence="2" id="KW-1185">Reference proteome</keyword>
<evidence type="ECO:0000313" key="1">
    <source>
        <dbReference type="EMBL" id="KAI0498209.1"/>
    </source>
</evidence>
<evidence type="ECO:0000313" key="2">
    <source>
        <dbReference type="Proteomes" id="UP000829196"/>
    </source>
</evidence>
<dbReference type="Proteomes" id="UP000829196">
    <property type="component" value="Unassembled WGS sequence"/>
</dbReference>
<name>A0A8T3APB5_DENNO</name>
<proteinExistence type="predicted"/>
<gene>
    <name evidence="1" type="ORF">KFK09_021450</name>
</gene>
<dbReference type="EMBL" id="JAGYWB010000015">
    <property type="protein sequence ID" value="KAI0498209.1"/>
    <property type="molecule type" value="Genomic_DNA"/>
</dbReference>
<dbReference type="OrthoDB" id="10476668at2759"/>
<dbReference type="AlphaFoldDB" id="A0A8T3APB5"/>
<reference evidence="1" key="1">
    <citation type="journal article" date="2022" name="Front. Genet.">
        <title>Chromosome-Scale Assembly of the Dendrobium nobile Genome Provides Insights Into the Molecular Mechanism of the Biosynthesis of the Medicinal Active Ingredient of Dendrobium.</title>
        <authorList>
            <person name="Xu Q."/>
            <person name="Niu S.-C."/>
            <person name="Li K.-L."/>
            <person name="Zheng P.-J."/>
            <person name="Zhang X.-J."/>
            <person name="Jia Y."/>
            <person name="Liu Y."/>
            <person name="Niu Y.-X."/>
            <person name="Yu L.-H."/>
            <person name="Chen D.-F."/>
            <person name="Zhang G.-Q."/>
        </authorList>
    </citation>
    <scope>NUCLEOTIDE SEQUENCE</scope>
    <source>
        <tissue evidence="1">Leaf</tissue>
    </source>
</reference>